<feature type="domain" description="Disintegrin" evidence="12">
    <location>
        <begin position="426"/>
        <end position="514"/>
    </location>
</feature>
<feature type="domain" description="Peptidase M12B" evidence="13">
    <location>
        <begin position="223"/>
        <end position="420"/>
    </location>
</feature>
<feature type="active site" evidence="8">
    <location>
        <position position="360"/>
    </location>
</feature>
<dbReference type="SMART" id="SM00050">
    <property type="entry name" value="DISIN"/>
    <property type="match status" value="1"/>
</dbReference>
<feature type="disulfide bond" evidence="8">
    <location>
        <begin position="377"/>
        <end position="382"/>
    </location>
</feature>
<dbReference type="EnsemblMetazoa" id="BGLB006196-RB">
    <property type="protein sequence ID" value="BGLB006196-PB"/>
    <property type="gene ID" value="BGLB006196"/>
</dbReference>
<protein>
    <recommendedName>
        <fullName evidence="16">Disintegrin and metalloproteinase domain-containing protein 12</fullName>
    </recommendedName>
</protein>
<feature type="compositionally biased region" description="Basic and acidic residues" evidence="9">
    <location>
        <begin position="1279"/>
        <end position="1306"/>
    </location>
</feature>
<dbReference type="SUPFAM" id="SSF57552">
    <property type="entry name" value="Blood coagulation inhibitor (disintegrin)"/>
    <property type="match status" value="1"/>
</dbReference>
<dbReference type="Pfam" id="PF01562">
    <property type="entry name" value="Pep_M12B_propep"/>
    <property type="match status" value="1"/>
</dbReference>
<feature type="domain" description="EGF-like" evidence="11">
    <location>
        <begin position="663"/>
        <end position="695"/>
    </location>
</feature>
<evidence type="ECO:0000256" key="7">
    <source>
        <dbReference type="PROSITE-ProRule" id="PRU00076"/>
    </source>
</evidence>
<feature type="compositionally biased region" description="Polar residues" evidence="9">
    <location>
        <begin position="1310"/>
        <end position="1323"/>
    </location>
</feature>
<feature type="compositionally biased region" description="Low complexity" evidence="9">
    <location>
        <begin position="1263"/>
        <end position="1278"/>
    </location>
</feature>
<feature type="compositionally biased region" description="Polar residues" evidence="9">
    <location>
        <begin position="1046"/>
        <end position="1064"/>
    </location>
</feature>
<evidence type="ECO:0000256" key="8">
    <source>
        <dbReference type="PROSITE-ProRule" id="PRU00276"/>
    </source>
</evidence>
<keyword evidence="8" id="KW-0479">Metal-binding</keyword>
<evidence type="ECO:0000256" key="6">
    <source>
        <dbReference type="PROSITE-ProRule" id="PRU00068"/>
    </source>
</evidence>
<evidence type="ECO:0008006" key="16">
    <source>
        <dbReference type="Google" id="ProtNLM"/>
    </source>
</evidence>
<accession>A0A2C9JQ25</accession>
<feature type="compositionally biased region" description="Polar residues" evidence="9">
    <location>
        <begin position="812"/>
        <end position="821"/>
    </location>
</feature>
<keyword evidence="3 10" id="KW-1133">Transmembrane helix</keyword>
<keyword evidence="8" id="KW-0862">Zinc</keyword>
<feature type="compositionally biased region" description="Polar residues" evidence="9">
    <location>
        <begin position="884"/>
        <end position="895"/>
    </location>
</feature>
<proteinExistence type="predicted"/>
<feature type="compositionally biased region" description="Polar residues" evidence="9">
    <location>
        <begin position="973"/>
        <end position="1005"/>
    </location>
</feature>
<dbReference type="Gene3D" id="4.10.70.10">
    <property type="entry name" value="Disintegrin domain"/>
    <property type="match status" value="1"/>
</dbReference>
<dbReference type="InterPro" id="IPR024079">
    <property type="entry name" value="MetalloPept_cat_dom_sf"/>
</dbReference>
<name>A0A2C9JQ25_BIOGL</name>
<comment type="subcellular location">
    <subcellularLocation>
        <location evidence="1">Membrane</location>
        <topology evidence="1">Single-pass membrane protein</topology>
    </subcellularLocation>
</comment>
<dbReference type="InterPro" id="IPR006586">
    <property type="entry name" value="ADAM_Cys-rich"/>
</dbReference>
<dbReference type="Pfam" id="PF01421">
    <property type="entry name" value="Reprolysin"/>
    <property type="match status" value="1"/>
</dbReference>
<evidence type="ECO:0000256" key="3">
    <source>
        <dbReference type="ARBA" id="ARBA00022989"/>
    </source>
</evidence>
<keyword evidence="7" id="KW-0245">EGF-like domain</keyword>
<feature type="compositionally biased region" description="Polar residues" evidence="9">
    <location>
        <begin position="1232"/>
        <end position="1257"/>
    </location>
</feature>
<evidence type="ECO:0000256" key="2">
    <source>
        <dbReference type="ARBA" id="ARBA00022692"/>
    </source>
</evidence>
<dbReference type="CDD" id="cd04269">
    <property type="entry name" value="ZnMc_adamalysin_II_like"/>
    <property type="match status" value="1"/>
</dbReference>
<sequence>MNPRPSRRPNDTPVCIPHDQAARMSGNPLLWQVEYYRECREVNKSKKTPFFHRHHDCLVTLFHNGHIINTTLVDGVQHLENVTVQFVAFGHHFVVDLNQNKQLFTETYVEKLVHSNGQTSESTQTANKENCYYHGKLRFHSTSEAALSTCHGLTGYITNKYETYHIEPLNGRIHRVYRNQDQKKLSLRCGTEGHDSRLHSHQTVVKRHKRSIELPYDSNINTRYVELYLVNDYRTFERHGKKTDIIIKRSQDIANIVSSLYRQLNIYVVLVGVEVWVGGDQVSVTVSADNTMENFLRYRKERINPYHHNDNAQLITGIFFEHGVVGKAIKGPICTHQYSGGVNMDYGGVVTLVATTVAHEMGHNFGMEHDNDTMCECRDDKCIMAATSGQISPKRWSSCSQNALAEAFDLGMDYCLRNLPTSVYGGPICGNGLKEDGEDCDCGLKQDCANRCCNATSCKMFSAAQCASGMCCDFDSCKVKEASTMCRAPTGECDLGEFCDGVSENCPADVFVQNGVSCKHGQSYCYNGQCNTHTEQCKLLWGDSGRVSDPICFQQLNMNGNNDGNCGFNWTTVKYKRCDKENVMCGLLHCVHLNEKLMFWRDNLAIDMRASFLSRGNKQYVCRSAMLDVGLDMPDPGFVPDGAKCEQDKICINQQCVPLAKLNIEQCADNCHGHGLCNSKGNCHCHSGYGPPFCDRPGYGGSIDSGPASNEYETDSFQTSKKDVLITVLVVLLLIVPLIIVAVVAFLKRKQLEKWWQQIPSLKYRVGNKKPKCKSSSDSSSSIRKEFSTASRDRENLIFNPQGAHTTESKTKVWNSHTSHSPAALPPERPKQPPSVLKPSSSESKNTTKKVKLSLPIQETGGPPSPSKQKKPLQFGSEKLEASKGSQAAHSSNSIVKRESFRGSEISEPVLVCTTNRNSLVLADGNVDIIGPEAKLVTGHKFNAVSVKRSQSDRPVSKPEVHRPVIVPPPPGSSTLKKSASARSPTKVNPPVTSSVAGSKGNTSGFRPRPVPPIPTEEEDDTQPIYTNETTDMSDLLSAIDGVLKDSSTLYSNMSGSVQTPIQETSPPAPPRSTPAIQPLPPKPPSSTATSKPVRPAPNKVPDVSKINNKSASLSSNIERDNTTQVTDTKVSSQDSSKPAAELKSTKPNTGVKSKRDISSENSDKIKGAVSDELRSKIINRSSPPKSSSTLPAKPGVHKPLAKQNSSSGQQSTSSVTSKPTKTDNEPIKAISSKNIPSSSTINKQSNVPKTSVNNRTIADIKSSLAARSSSPTNSSTENEGKKVSVRKVSEAEKSVPSADKTKSAKPEGSQITRVQSMTTNRPSLPPKPDSSNAPGAQPKRVQSFRI</sequence>
<dbReference type="PANTHER" id="PTHR11905">
    <property type="entry name" value="ADAM A DISINTEGRIN AND METALLOPROTEASE DOMAIN"/>
    <property type="match status" value="1"/>
</dbReference>
<evidence type="ECO:0000256" key="1">
    <source>
        <dbReference type="ARBA" id="ARBA00004167"/>
    </source>
</evidence>
<dbReference type="KEGG" id="bgt:106063298"/>
<feature type="compositionally biased region" description="Basic and acidic residues" evidence="9">
    <location>
        <begin position="1154"/>
        <end position="1176"/>
    </location>
</feature>
<dbReference type="PROSITE" id="PS50215">
    <property type="entry name" value="ADAM_MEPRO"/>
    <property type="match status" value="1"/>
</dbReference>
<dbReference type="Pfam" id="PF08516">
    <property type="entry name" value="ADAM_CR"/>
    <property type="match status" value="1"/>
</dbReference>
<dbReference type="SMART" id="SM00608">
    <property type="entry name" value="ACR"/>
    <property type="match status" value="1"/>
</dbReference>
<feature type="disulfide bond" evidence="8">
    <location>
        <begin position="375"/>
        <end position="399"/>
    </location>
</feature>
<dbReference type="GO" id="GO:0046872">
    <property type="term" value="F:metal ion binding"/>
    <property type="evidence" value="ECO:0007669"/>
    <property type="project" value="UniProtKB-KW"/>
</dbReference>
<feature type="compositionally biased region" description="Polar residues" evidence="9">
    <location>
        <begin position="1024"/>
        <end position="1033"/>
    </location>
</feature>
<dbReference type="PROSITE" id="PS50214">
    <property type="entry name" value="DISINTEGRIN_2"/>
    <property type="match status" value="1"/>
</dbReference>
<keyword evidence="4 10" id="KW-0472">Membrane</keyword>
<feature type="region of interest" description="Disordered" evidence="9">
    <location>
        <begin position="767"/>
        <end position="896"/>
    </location>
</feature>
<dbReference type="PROSITE" id="PS01186">
    <property type="entry name" value="EGF_2"/>
    <property type="match status" value="1"/>
</dbReference>
<feature type="binding site" evidence="8">
    <location>
        <position position="363"/>
    </location>
    <ligand>
        <name>Zn(2+)</name>
        <dbReference type="ChEBI" id="CHEBI:29105"/>
        <note>catalytic</note>
    </ligand>
</feature>
<evidence type="ECO:0000313" key="15">
    <source>
        <dbReference type="Proteomes" id="UP000076420"/>
    </source>
</evidence>
<evidence type="ECO:0000259" key="13">
    <source>
        <dbReference type="PROSITE" id="PS50215"/>
    </source>
</evidence>
<dbReference type="InterPro" id="IPR034027">
    <property type="entry name" value="Reprolysin_adamalysin"/>
</dbReference>
<gene>
    <name evidence="14" type="primary">106063298</name>
</gene>
<feature type="transmembrane region" description="Helical" evidence="10">
    <location>
        <begin position="724"/>
        <end position="747"/>
    </location>
</feature>
<comment type="caution">
    <text evidence="7">Lacks conserved residue(s) required for the propagation of feature annotation.</text>
</comment>
<dbReference type="InterPro" id="IPR001590">
    <property type="entry name" value="Peptidase_M12B"/>
</dbReference>
<feature type="disulfide bond" evidence="7">
    <location>
        <begin position="685"/>
        <end position="694"/>
    </location>
</feature>
<dbReference type="InterPro" id="IPR001762">
    <property type="entry name" value="Disintegrin_dom"/>
</dbReference>
<dbReference type="InterPro" id="IPR036436">
    <property type="entry name" value="Disintegrin_dom_sf"/>
</dbReference>
<reference evidence="14" key="1">
    <citation type="submission" date="2020-05" db="UniProtKB">
        <authorList>
            <consortium name="EnsemblMetazoa"/>
        </authorList>
    </citation>
    <scope>IDENTIFICATION</scope>
    <source>
        <strain evidence="14">BB02</strain>
    </source>
</reference>
<dbReference type="OrthoDB" id="5951731at2759"/>
<dbReference type="InterPro" id="IPR000742">
    <property type="entry name" value="EGF"/>
</dbReference>
<dbReference type="VEuPathDB" id="VectorBase:BGLB006196"/>
<feature type="compositionally biased region" description="Polar residues" evidence="9">
    <location>
        <begin position="1106"/>
        <end position="1137"/>
    </location>
</feature>
<dbReference type="Proteomes" id="UP000076420">
    <property type="component" value="Unassembled WGS sequence"/>
</dbReference>
<dbReference type="GO" id="GO:0004222">
    <property type="term" value="F:metalloendopeptidase activity"/>
    <property type="evidence" value="ECO:0007669"/>
    <property type="project" value="InterPro"/>
</dbReference>
<feature type="compositionally biased region" description="Polar residues" evidence="9">
    <location>
        <begin position="1179"/>
        <end position="1191"/>
    </location>
</feature>
<evidence type="ECO:0000259" key="12">
    <source>
        <dbReference type="PROSITE" id="PS50214"/>
    </source>
</evidence>
<feature type="compositionally biased region" description="Low complexity" evidence="9">
    <location>
        <begin position="1206"/>
        <end position="1220"/>
    </location>
</feature>
<dbReference type="PROSITE" id="PS50026">
    <property type="entry name" value="EGF_3"/>
    <property type="match status" value="1"/>
</dbReference>
<organism evidence="14 15">
    <name type="scientific">Biomphalaria glabrata</name>
    <name type="common">Bloodfluke planorb</name>
    <name type="synonym">Freshwater snail</name>
    <dbReference type="NCBI Taxonomy" id="6526"/>
    <lineage>
        <taxon>Eukaryota</taxon>
        <taxon>Metazoa</taxon>
        <taxon>Spiralia</taxon>
        <taxon>Lophotrochozoa</taxon>
        <taxon>Mollusca</taxon>
        <taxon>Gastropoda</taxon>
        <taxon>Heterobranchia</taxon>
        <taxon>Euthyneura</taxon>
        <taxon>Panpulmonata</taxon>
        <taxon>Hygrophila</taxon>
        <taxon>Lymnaeoidea</taxon>
        <taxon>Planorbidae</taxon>
        <taxon>Biomphalaria</taxon>
    </lineage>
</organism>
<feature type="binding site" evidence="8">
    <location>
        <position position="359"/>
    </location>
    <ligand>
        <name>Zn(2+)</name>
        <dbReference type="ChEBI" id="CHEBI:29105"/>
        <note>catalytic</note>
    </ligand>
</feature>
<dbReference type="PANTHER" id="PTHR11905:SF159">
    <property type="entry name" value="ADAM METALLOPROTEASE"/>
    <property type="match status" value="1"/>
</dbReference>
<dbReference type="GO" id="GO:0006509">
    <property type="term" value="P:membrane protein ectodomain proteolysis"/>
    <property type="evidence" value="ECO:0007669"/>
    <property type="project" value="TreeGrafter"/>
</dbReference>
<feature type="region of interest" description="Disordered" evidence="9">
    <location>
        <begin position="947"/>
        <end position="1347"/>
    </location>
</feature>
<feature type="compositionally biased region" description="Basic and acidic residues" evidence="9">
    <location>
        <begin position="950"/>
        <end position="963"/>
    </location>
</feature>
<feature type="compositionally biased region" description="Basic and acidic residues" evidence="9">
    <location>
        <begin position="783"/>
        <end position="796"/>
    </location>
</feature>
<evidence type="ECO:0000256" key="4">
    <source>
        <dbReference type="ARBA" id="ARBA00023136"/>
    </source>
</evidence>
<keyword evidence="5 7" id="KW-1015">Disulfide bond</keyword>
<dbReference type="VEuPathDB" id="VectorBase:BGLAX_033590"/>
<evidence type="ECO:0000313" key="14">
    <source>
        <dbReference type="EnsemblMetazoa" id="BGLB006196-PB"/>
    </source>
</evidence>
<dbReference type="Gene3D" id="3.40.390.10">
    <property type="entry name" value="Collagenase (Catalytic Domain)"/>
    <property type="match status" value="1"/>
</dbReference>
<feature type="compositionally biased region" description="Pro residues" evidence="9">
    <location>
        <begin position="1067"/>
        <end position="1085"/>
    </location>
</feature>
<evidence type="ECO:0000259" key="11">
    <source>
        <dbReference type="PROSITE" id="PS50026"/>
    </source>
</evidence>
<feature type="disulfide bond" evidence="6">
    <location>
        <begin position="486"/>
        <end position="506"/>
    </location>
</feature>
<evidence type="ECO:0000256" key="9">
    <source>
        <dbReference type="SAM" id="MobiDB-lite"/>
    </source>
</evidence>
<dbReference type="FunFam" id="3.40.390.10:FF:000002">
    <property type="entry name" value="Disintegrin and metalloproteinase domain-containing protein 22"/>
    <property type="match status" value="1"/>
</dbReference>
<dbReference type="InterPro" id="IPR002870">
    <property type="entry name" value="Peptidase_M12B_N"/>
</dbReference>
<feature type="binding site" evidence="8">
    <location>
        <position position="369"/>
    </location>
    <ligand>
        <name>Zn(2+)</name>
        <dbReference type="ChEBI" id="CHEBI:29105"/>
        <note>catalytic</note>
    </ligand>
</feature>
<evidence type="ECO:0000256" key="10">
    <source>
        <dbReference type="SAM" id="Phobius"/>
    </source>
</evidence>
<dbReference type="STRING" id="6526.A0A2C9JQ25"/>
<feature type="disulfide bond" evidence="7">
    <location>
        <begin position="667"/>
        <end position="677"/>
    </location>
</feature>
<dbReference type="GO" id="GO:0016020">
    <property type="term" value="C:membrane"/>
    <property type="evidence" value="ECO:0007669"/>
    <property type="project" value="UniProtKB-SubCell"/>
</dbReference>
<dbReference type="SUPFAM" id="SSF55486">
    <property type="entry name" value="Metalloproteases ('zincins'), catalytic domain"/>
    <property type="match status" value="1"/>
</dbReference>
<evidence type="ECO:0000256" key="5">
    <source>
        <dbReference type="ARBA" id="ARBA00023157"/>
    </source>
</evidence>
<dbReference type="Pfam" id="PF00200">
    <property type="entry name" value="Disintegrin"/>
    <property type="match status" value="1"/>
</dbReference>
<keyword evidence="2 10" id="KW-0812">Transmembrane</keyword>